<evidence type="ECO:0000256" key="4">
    <source>
        <dbReference type="ARBA" id="ARBA00022692"/>
    </source>
</evidence>
<evidence type="ECO:0000256" key="6">
    <source>
        <dbReference type="ARBA" id="ARBA00022792"/>
    </source>
</evidence>
<name>A0A9P0AP44_BEMTA</name>
<dbReference type="EMBL" id="OU963870">
    <property type="protein sequence ID" value="CAH0395792.1"/>
    <property type="molecule type" value="Genomic_DNA"/>
</dbReference>
<gene>
    <name evidence="11" type="ORF">BEMITA_LOCUS13935</name>
</gene>
<evidence type="ECO:0000313" key="11">
    <source>
        <dbReference type="EMBL" id="CAH0395792.1"/>
    </source>
</evidence>
<keyword evidence="6" id="KW-0999">Mitochondrion inner membrane</keyword>
<keyword evidence="4 9" id="KW-0812">Transmembrane</keyword>
<feature type="repeat" description="Solcar" evidence="9">
    <location>
        <begin position="122"/>
        <end position="207"/>
    </location>
</feature>
<dbReference type="PRINTS" id="PR00926">
    <property type="entry name" value="MITOCARRIER"/>
</dbReference>
<feature type="repeat" description="Solcar" evidence="9">
    <location>
        <begin position="19"/>
        <end position="105"/>
    </location>
</feature>
<dbReference type="SUPFAM" id="SSF103506">
    <property type="entry name" value="Mitochondrial carrier"/>
    <property type="match status" value="1"/>
</dbReference>
<evidence type="ECO:0000256" key="7">
    <source>
        <dbReference type="ARBA" id="ARBA00023128"/>
    </source>
</evidence>
<dbReference type="PANTHER" id="PTHR24089">
    <property type="entry name" value="SOLUTE CARRIER FAMILY 25"/>
    <property type="match status" value="1"/>
</dbReference>
<evidence type="ECO:0000256" key="2">
    <source>
        <dbReference type="ARBA" id="ARBA00006375"/>
    </source>
</evidence>
<dbReference type="OrthoDB" id="270584at2759"/>
<evidence type="ECO:0000256" key="1">
    <source>
        <dbReference type="ARBA" id="ARBA00004448"/>
    </source>
</evidence>
<protein>
    <recommendedName>
        <fullName evidence="13">Solute carrier family 25 member 42</fullName>
    </recommendedName>
</protein>
<keyword evidence="5" id="KW-0677">Repeat</keyword>
<evidence type="ECO:0000313" key="12">
    <source>
        <dbReference type="Proteomes" id="UP001152759"/>
    </source>
</evidence>
<dbReference type="InterPro" id="IPR018108">
    <property type="entry name" value="MCP_transmembrane"/>
</dbReference>
<organism evidence="11 12">
    <name type="scientific">Bemisia tabaci</name>
    <name type="common">Sweetpotato whitefly</name>
    <name type="synonym">Aleurodes tabaci</name>
    <dbReference type="NCBI Taxonomy" id="7038"/>
    <lineage>
        <taxon>Eukaryota</taxon>
        <taxon>Metazoa</taxon>
        <taxon>Ecdysozoa</taxon>
        <taxon>Arthropoda</taxon>
        <taxon>Hexapoda</taxon>
        <taxon>Insecta</taxon>
        <taxon>Pterygota</taxon>
        <taxon>Neoptera</taxon>
        <taxon>Paraneoptera</taxon>
        <taxon>Hemiptera</taxon>
        <taxon>Sternorrhyncha</taxon>
        <taxon>Aleyrodoidea</taxon>
        <taxon>Aleyrodidae</taxon>
        <taxon>Aleyrodinae</taxon>
        <taxon>Bemisia</taxon>
    </lineage>
</organism>
<dbReference type="Pfam" id="PF00153">
    <property type="entry name" value="Mito_carr"/>
    <property type="match status" value="3"/>
</dbReference>
<keyword evidence="12" id="KW-1185">Reference proteome</keyword>
<comment type="similarity">
    <text evidence="2 10">Belongs to the mitochondrial carrier (TC 2.A.29) family.</text>
</comment>
<comment type="subcellular location">
    <subcellularLocation>
        <location evidence="1">Mitochondrion inner membrane</location>
        <topology evidence="1">Multi-pass membrane protein</topology>
    </subcellularLocation>
</comment>
<evidence type="ECO:0000256" key="9">
    <source>
        <dbReference type="PROSITE-ProRule" id="PRU00282"/>
    </source>
</evidence>
<evidence type="ECO:0000256" key="8">
    <source>
        <dbReference type="ARBA" id="ARBA00023136"/>
    </source>
</evidence>
<dbReference type="PROSITE" id="PS50920">
    <property type="entry name" value="SOLCAR"/>
    <property type="match status" value="3"/>
</dbReference>
<evidence type="ECO:0000256" key="10">
    <source>
        <dbReference type="RuleBase" id="RU000488"/>
    </source>
</evidence>
<evidence type="ECO:0000256" key="3">
    <source>
        <dbReference type="ARBA" id="ARBA00022448"/>
    </source>
</evidence>
<keyword evidence="8 9" id="KW-0472">Membrane</keyword>
<sequence>MSPQSDTTKKQSREVTQKESVASSLLAGAIAGAIAKTTIAPLDRTKIYFQVNHAPYSTKKALKFMIQSYKTDGVISLWRGNSATMARIIPYAAIQFTAHDQWKHFLRVESNDKADENFLNLSSQVRRFLAGSLAGVTSQSLTYPLDLARACMAVTRKDQYASLSRVFAHLYKENGFLGLYKGYTPTILGIIPYAGASFFTYGTLKKHYIEKKGHTTFFENLCFGAVSGVCGQTTSYPLDIIRRRMQTATAIGNKHFSMRETIRNIYNLEGIRRGFFKGLSMNWIKGPVAVGVSFSTYDWASSSIKKFVVTFT</sequence>
<keyword evidence="7" id="KW-0496">Mitochondrion</keyword>
<dbReference type="InterPro" id="IPR002167">
    <property type="entry name" value="GDC-like"/>
</dbReference>
<dbReference type="PRINTS" id="PR00928">
    <property type="entry name" value="GRAVESDC"/>
</dbReference>
<reference evidence="11" key="1">
    <citation type="submission" date="2021-12" db="EMBL/GenBank/DDBJ databases">
        <authorList>
            <person name="King R."/>
        </authorList>
    </citation>
    <scope>NUCLEOTIDE SEQUENCE</scope>
</reference>
<keyword evidence="3 10" id="KW-0813">Transport</keyword>
<dbReference type="GO" id="GO:0005743">
    <property type="term" value="C:mitochondrial inner membrane"/>
    <property type="evidence" value="ECO:0007669"/>
    <property type="project" value="UniProtKB-SubCell"/>
</dbReference>
<evidence type="ECO:0000256" key="5">
    <source>
        <dbReference type="ARBA" id="ARBA00022737"/>
    </source>
</evidence>
<feature type="repeat" description="Solcar" evidence="9">
    <location>
        <begin position="215"/>
        <end position="303"/>
    </location>
</feature>
<proteinExistence type="inferred from homology"/>
<dbReference type="AlphaFoldDB" id="A0A9P0AP44"/>
<evidence type="ECO:0008006" key="13">
    <source>
        <dbReference type="Google" id="ProtNLM"/>
    </source>
</evidence>
<dbReference type="GO" id="GO:0055085">
    <property type="term" value="P:transmembrane transport"/>
    <property type="evidence" value="ECO:0007669"/>
    <property type="project" value="InterPro"/>
</dbReference>
<dbReference type="Proteomes" id="UP001152759">
    <property type="component" value="Chromosome 9"/>
</dbReference>
<dbReference type="InterPro" id="IPR002067">
    <property type="entry name" value="MCP"/>
</dbReference>
<dbReference type="Gene3D" id="1.50.40.10">
    <property type="entry name" value="Mitochondrial carrier domain"/>
    <property type="match status" value="1"/>
</dbReference>
<accession>A0A9P0AP44</accession>
<dbReference type="InterPro" id="IPR023395">
    <property type="entry name" value="MCP_dom_sf"/>
</dbReference>
<dbReference type="KEGG" id="btab:109039217"/>